<accession>A0A1V4HQ32</accession>
<organism evidence="1 2">
    <name type="scientific">Paenibacillus ferrarius</name>
    <dbReference type="NCBI Taxonomy" id="1469647"/>
    <lineage>
        <taxon>Bacteria</taxon>
        <taxon>Bacillati</taxon>
        <taxon>Bacillota</taxon>
        <taxon>Bacilli</taxon>
        <taxon>Bacillales</taxon>
        <taxon>Paenibacillaceae</taxon>
        <taxon>Paenibacillus</taxon>
    </lineage>
</organism>
<reference evidence="2" key="1">
    <citation type="submission" date="2016-07" db="EMBL/GenBank/DDBJ databases">
        <authorList>
            <person name="Florea S."/>
            <person name="Webb J.S."/>
            <person name="Jaromczyk J."/>
            <person name="Schardl C.L."/>
        </authorList>
    </citation>
    <scope>NUCLEOTIDE SEQUENCE [LARGE SCALE GENOMIC DNA]</scope>
    <source>
        <strain evidence="2">CY1</strain>
    </source>
</reference>
<dbReference type="RefSeq" id="WP_079409825.1">
    <property type="nucleotide sequence ID" value="NZ_MBTG01000004.1"/>
</dbReference>
<proteinExistence type="predicted"/>
<dbReference type="Pfam" id="PF10720">
    <property type="entry name" value="DUF2515"/>
    <property type="match status" value="1"/>
</dbReference>
<dbReference type="Proteomes" id="UP000190626">
    <property type="component" value="Unassembled WGS sequence"/>
</dbReference>
<gene>
    <name evidence="1" type="ORF">BC351_17880</name>
</gene>
<comment type="caution">
    <text evidence="1">The sequence shown here is derived from an EMBL/GenBank/DDBJ whole genome shotgun (WGS) entry which is preliminary data.</text>
</comment>
<evidence type="ECO:0008006" key="3">
    <source>
        <dbReference type="Google" id="ProtNLM"/>
    </source>
</evidence>
<evidence type="ECO:0000313" key="1">
    <source>
        <dbReference type="EMBL" id="OPH60367.1"/>
    </source>
</evidence>
<sequence length="418" mass="47935">MGRTTKPRKDHEFWEKLKSFPSLIHHFFDTTETPDHSSPIPVSEASIKRIEARLIKQRELLQAGVANQKASAEELELVKHIREQTAQDNRNNVTRTTAYWRVYIDTPAIHWALLAHMVSRNGGWCMTDLRGELLPRLLNQELTDQLFAFLERANGLIFHDAYPQLLLYQESMRRKISLFHLLPDLGVSAWMLPFWKDFWEHRDSAILTLSLIVNEQNFIEQRIVQNTLYQESVLNNVLFKSQAYLQLNQVGFPFKPLPTDAQHAPDWHLAGLILEHFADQSERIAFGKSLYAILFGIPEVLESVIAFAAAAPHTGSRADYWPNRYSPIAKASPDTKYQERLDGAKWMTGASPLYSPPLAQAWSDRPLAPVEPGDWFTEVEKPLSHLNAIPVPEPYDMTNEIYFGLNKIELAIRAAEML</sequence>
<protein>
    <recommendedName>
        <fullName evidence="3">DUF2515 domain-containing protein</fullName>
    </recommendedName>
</protein>
<evidence type="ECO:0000313" key="2">
    <source>
        <dbReference type="Proteomes" id="UP000190626"/>
    </source>
</evidence>
<dbReference type="AlphaFoldDB" id="A0A1V4HQ32"/>
<name>A0A1V4HQ32_9BACL</name>
<dbReference type="EMBL" id="MBTG01000004">
    <property type="protein sequence ID" value="OPH60367.1"/>
    <property type="molecule type" value="Genomic_DNA"/>
</dbReference>
<dbReference type="InterPro" id="IPR019658">
    <property type="entry name" value="DUF2515"/>
</dbReference>
<keyword evidence="2" id="KW-1185">Reference proteome</keyword>
<dbReference type="OrthoDB" id="2690514at2"/>
<dbReference type="STRING" id="1469647.BC351_17880"/>